<comment type="similarity">
    <text evidence="2">Belongs to the sideroflexin family.</text>
</comment>
<evidence type="ECO:0000313" key="9">
    <source>
        <dbReference type="Ensembl" id="ENSCCRP00020057158.1"/>
    </source>
</evidence>
<evidence type="ECO:0000256" key="6">
    <source>
        <dbReference type="ARBA" id="ARBA00022989"/>
    </source>
</evidence>
<dbReference type="InterPro" id="IPR004686">
    <property type="entry name" value="Mtc"/>
</dbReference>
<evidence type="ECO:0000256" key="4">
    <source>
        <dbReference type="ARBA" id="ARBA00022692"/>
    </source>
</evidence>
<evidence type="ECO:0000256" key="5">
    <source>
        <dbReference type="ARBA" id="ARBA00022970"/>
    </source>
</evidence>
<evidence type="ECO:0000256" key="3">
    <source>
        <dbReference type="ARBA" id="ARBA00022448"/>
    </source>
</evidence>
<dbReference type="GO" id="GO:0015075">
    <property type="term" value="F:monoatomic ion transmembrane transporter activity"/>
    <property type="evidence" value="ECO:0007669"/>
    <property type="project" value="InterPro"/>
</dbReference>
<dbReference type="Proteomes" id="UP000694701">
    <property type="component" value="Unplaced"/>
</dbReference>
<dbReference type="GO" id="GO:0140300">
    <property type="term" value="P:serine import into mitochondrion"/>
    <property type="evidence" value="ECO:0007669"/>
    <property type="project" value="TreeGrafter"/>
</dbReference>
<dbReference type="Pfam" id="PF03820">
    <property type="entry name" value="SFXNs"/>
    <property type="match status" value="1"/>
</dbReference>
<evidence type="ECO:0000256" key="2">
    <source>
        <dbReference type="ARBA" id="ARBA00005974"/>
    </source>
</evidence>
<evidence type="ECO:0000256" key="1">
    <source>
        <dbReference type="ARBA" id="ARBA00004225"/>
    </source>
</evidence>
<dbReference type="PANTHER" id="PTHR11153:SF14">
    <property type="entry name" value="SIDEROFLEXIN-2"/>
    <property type="match status" value="1"/>
</dbReference>
<organism evidence="9 10">
    <name type="scientific">Cyprinus carpio</name>
    <name type="common">Common carp</name>
    <dbReference type="NCBI Taxonomy" id="7962"/>
    <lineage>
        <taxon>Eukaryota</taxon>
        <taxon>Metazoa</taxon>
        <taxon>Chordata</taxon>
        <taxon>Craniata</taxon>
        <taxon>Vertebrata</taxon>
        <taxon>Euteleostomi</taxon>
        <taxon>Actinopterygii</taxon>
        <taxon>Neopterygii</taxon>
        <taxon>Teleostei</taxon>
        <taxon>Ostariophysi</taxon>
        <taxon>Cypriniformes</taxon>
        <taxon>Cyprinidae</taxon>
        <taxon>Cyprininae</taxon>
        <taxon>Cyprinus</taxon>
    </lineage>
</organism>
<keyword evidence="6" id="KW-1133">Transmembrane helix</keyword>
<keyword evidence="8" id="KW-0472">Membrane</keyword>
<reference evidence="9" key="1">
    <citation type="submission" date="2025-08" db="UniProtKB">
        <authorList>
            <consortium name="Ensembl"/>
        </authorList>
    </citation>
    <scope>IDENTIFICATION</scope>
</reference>
<keyword evidence="3" id="KW-0813">Transport</keyword>
<comment type="subcellular location">
    <subcellularLocation>
        <location evidence="1">Mitochondrion membrane</location>
        <topology evidence="1">Multi-pass membrane protein</topology>
    </subcellularLocation>
</comment>
<name>A0A8C2FIS1_CYPCA</name>
<protein>
    <submittedName>
        <fullName evidence="9">Uncharacterized protein</fullName>
    </submittedName>
</protein>
<dbReference type="PANTHER" id="PTHR11153">
    <property type="entry name" value="SIDEROFLEXIN"/>
    <property type="match status" value="1"/>
</dbReference>
<evidence type="ECO:0000256" key="8">
    <source>
        <dbReference type="ARBA" id="ARBA00023136"/>
    </source>
</evidence>
<dbReference type="Ensembl" id="ENSCCRT00020063031.1">
    <property type="protein sequence ID" value="ENSCCRP00020057158.1"/>
    <property type="gene ID" value="ENSCCRG00020027187.1"/>
</dbReference>
<sequence length="66" mass="7488">MEALKGFDIDAPRWDQSTFMGRLKHFFNITDCRTVLLPDSRLDEAKSWLCSSRHNSGAATLCQEAV</sequence>
<proteinExistence type="inferred from homology"/>
<keyword evidence="5" id="KW-0029">Amino-acid transport</keyword>
<keyword evidence="7" id="KW-0496">Mitochondrion</keyword>
<accession>A0A8C2FIS1</accession>
<evidence type="ECO:0000313" key="10">
    <source>
        <dbReference type="Proteomes" id="UP000694701"/>
    </source>
</evidence>
<evidence type="ECO:0000256" key="7">
    <source>
        <dbReference type="ARBA" id="ARBA00023128"/>
    </source>
</evidence>
<dbReference type="AlphaFoldDB" id="A0A8C2FIS1"/>
<keyword evidence="4" id="KW-0812">Transmembrane</keyword>
<dbReference type="GO" id="GO:0005743">
    <property type="term" value="C:mitochondrial inner membrane"/>
    <property type="evidence" value="ECO:0007669"/>
    <property type="project" value="TreeGrafter"/>
</dbReference>